<protein>
    <submittedName>
        <fullName evidence="1">Uncharacterized protein</fullName>
    </submittedName>
</protein>
<accession>A0A6V8K5D8</accession>
<evidence type="ECO:0000313" key="2">
    <source>
        <dbReference type="Proteomes" id="UP000482800"/>
    </source>
</evidence>
<dbReference type="Proteomes" id="UP000482800">
    <property type="component" value="Unassembled WGS sequence"/>
</dbReference>
<dbReference type="SUPFAM" id="SSF53850">
    <property type="entry name" value="Periplasmic binding protein-like II"/>
    <property type="match status" value="1"/>
</dbReference>
<dbReference type="AlphaFoldDB" id="A0A6V8K5D8"/>
<reference evidence="1 2" key="2">
    <citation type="submission" date="2020-03" db="EMBL/GenBank/DDBJ databases">
        <authorList>
            <person name="Ichikawa N."/>
            <person name="Kimura A."/>
            <person name="Kitahashi Y."/>
            <person name="Uohara A."/>
        </authorList>
    </citation>
    <scope>NUCLEOTIDE SEQUENCE [LARGE SCALE GENOMIC DNA]</scope>
    <source>
        <strain evidence="1 2">NBRC 108639</strain>
    </source>
</reference>
<evidence type="ECO:0000313" key="1">
    <source>
        <dbReference type="EMBL" id="GFJ76015.1"/>
    </source>
</evidence>
<keyword evidence="2" id="KW-1185">Reference proteome</keyword>
<proteinExistence type="predicted"/>
<reference evidence="1 2" key="1">
    <citation type="submission" date="2020-03" db="EMBL/GenBank/DDBJ databases">
        <title>Whole genome shotgun sequence of Phytohabitans houttuyneae NBRC 108639.</title>
        <authorList>
            <person name="Komaki H."/>
            <person name="Tamura T."/>
        </authorList>
    </citation>
    <scope>NUCLEOTIDE SEQUENCE [LARGE SCALE GENOMIC DNA]</scope>
    <source>
        <strain evidence="1 2">NBRC 108639</strain>
    </source>
</reference>
<organism evidence="1 2">
    <name type="scientific">Phytohabitans houttuyneae</name>
    <dbReference type="NCBI Taxonomy" id="1076126"/>
    <lineage>
        <taxon>Bacteria</taxon>
        <taxon>Bacillati</taxon>
        <taxon>Actinomycetota</taxon>
        <taxon>Actinomycetes</taxon>
        <taxon>Micromonosporales</taxon>
        <taxon>Micromonosporaceae</taxon>
    </lineage>
</organism>
<dbReference type="Gene3D" id="3.40.190.10">
    <property type="entry name" value="Periplasmic binding protein-like II"/>
    <property type="match status" value="1"/>
</dbReference>
<dbReference type="RefSeq" id="WP_218578598.1">
    <property type="nucleotide sequence ID" value="NZ_BAABGO010000056.1"/>
</dbReference>
<gene>
    <name evidence="1" type="ORF">Phou_001950</name>
</gene>
<dbReference type="EMBL" id="BLPF01000001">
    <property type="protein sequence ID" value="GFJ76015.1"/>
    <property type="molecule type" value="Genomic_DNA"/>
</dbReference>
<sequence length="79" mass="8159">MTIVDRYPDQAHRFSSVTADSNADQALLTTGKAAMMVHGTWTYGSMAGEGGDFASGGHLGYMTSGRSTAARATPATCPS</sequence>
<name>A0A6V8K5D8_9ACTN</name>
<comment type="caution">
    <text evidence="1">The sequence shown here is derived from an EMBL/GenBank/DDBJ whole genome shotgun (WGS) entry which is preliminary data.</text>
</comment>